<proteinExistence type="inferred from homology"/>
<evidence type="ECO:0000256" key="4">
    <source>
        <dbReference type="ARBA" id="ARBA00022827"/>
    </source>
</evidence>
<keyword evidence="4 5" id="KW-0274">FAD</keyword>
<dbReference type="GO" id="GO:0050660">
    <property type="term" value="F:flavin adenine dinucleotide binding"/>
    <property type="evidence" value="ECO:0007669"/>
    <property type="project" value="InterPro"/>
</dbReference>
<dbReference type="InterPro" id="IPR006091">
    <property type="entry name" value="Acyl-CoA_Oxase/DH_mid-dom"/>
</dbReference>
<dbReference type="InterPro" id="IPR009075">
    <property type="entry name" value="AcylCo_DH/oxidase_C"/>
</dbReference>
<dbReference type="InterPro" id="IPR046373">
    <property type="entry name" value="Acyl-CoA_Oxase/DH_mid-dom_sf"/>
</dbReference>
<accession>A0A7C5LFY6</accession>
<protein>
    <submittedName>
        <fullName evidence="9">Acyl-CoA dehydrogenase</fullName>
    </submittedName>
</protein>
<dbReference type="Pfam" id="PF00441">
    <property type="entry name" value="Acyl-CoA_dh_1"/>
    <property type="match status" value="1"/>
</dbReference>
<dbReference type="InterPro" id="IPR006089">
    <property type="entry name" value="Acyl-CoA_DH_CS"/>
</dbReference>
<name>A0A7C5LFY6_CALS0</name>
<gene>
    <name evidence="9" type="ORF">ENM11_05565</name>
</gene>
<keyword evidence="5" id="KW-0560">Oxidoreductase</keyword>
<evidence type="ECO:0000259" key="6">
    <source>
        <dbReference type="Pfam" id="PF00441"/>
    </source>
</evidence>
<dbReference type="CDD" id="cd00567">
    <property type="entry name" value="ACAD"/>
    <property type="match status" value="1"/>
</dbReference>
<dbReference type="GO" id="GO:0003995">
    <property type="term" value="F:acyl-CoA dehydrogenase activity"/>
    <property type="evidence" value="ECO:0007669"/>
    <property type="project" value="InterPro"/>
</dbReference>
<dbReference type="PANTHER" id="PTHR43884:SF12">
    <property type="entry name" value="ISOVALERYL-COA DEHYDROGENASE, MITOCHONDRIAL-RELATED"/>
    <property type="match status" value="1"/>
</dbReference>
<evidence type="ECO:0000256" key="2">
    <source>
        <dbReference type="ARBA" id="ARBA00009347"/>
    </source>
</evidence>
<comment type="similarity">
    <text evidence="2 5">Belongs to the acyl-CoA dehydrogenase family.</text>
</comment>
<dbReference type="Gene3D" id="1.10.540.10">
    <property type="entry name" value="Acyl-CoA dehydrogenase/oxidase, N-terminal domain"/>
    <property type="match status" value="1"/>
</dbReference>
<sequence length="378" mass="41360">MEEEAFVEDLPRMFPQDYWLEKSEKGVFPEEFWQECGRRRLPGFLIPEEYGGLGGKLEELVNVVVFLASHGFGTALYPVLSNNMSALVLLNAGPQRLRDEILPRLASGEYMMGLAITERESGSDVLSISTSATKSGEGYRVNGEKMFVNNIGRATHMLLAARTTPAEKVVKRSDGITLFVLGLRLEGLSFNVLEKMGTNYFKTGVMKLADVFIDGDMVVGMVDKGWKALTFALNPDRIVYAAIGAGSALYAVKTAAAYATDRKVFGKPIGSYQGIQLPLAANYAEAEAARLLCVEAAQAFDRGERSDVLACAAKYFASETAFKALGHAMQVLGGYGYLKARHVERVFRDVMLLKSGPITQELALAYVAERGLSLPRSY</sequence>
<dbReference type="Pfam" id="PF02771">
    <property type="entry name" value="Acyl-CoA_dh_N"/>
    <property type="match status" value="1"/>
</dbReference>
<dbReference type="InterPro" id="IPR009100">
    <property type="entry name" value="AcylCoA_DH/oxidase_NM_dom_sf"/>
</dbReference>
<feature type="domain" description="Acyl-CoA dehydrogenase/oxidase C-terminal" evidence="6">
    <location>
        <begin position="223"/>
        <end position="370"/>
    </location>
</feature>
<feature type="domain" description="Acyl-CoA oxidase/dehydrogenase middle" evidence="7">
    <location>
        <begin position="114"/>
        <end position="211"/>
    </location>
</feature>
<dbReference type="Gene3D" id="2.40.110.10">
    <property type="entry name" value="Butyryl-CoA Dehydrogenase, subunit A, domain 2"/>
    <property type="match status" value="1"/>
</dbReference>
<evidence type="ECO:0000313" key="9">
    <source>
        <dbReference type="EMBL" id="HHK68603.1"/>
    </source>
</evidence>
<dbReference type="InterPro" id="IPR013786">
    <property type="entry name" value="AcylCoA_DH/ox_N"/>
</dbReference>
<dbReference type="SUPFAM" id="SSF47203">
    <property type="entry name" value="Acyl-CoA dehydrogenase C-terminal domain-like"/>
    <property type="match status" value="1"/>
</dbReference>
<evidence type="ECO:0000256" key="3">
    <source>
        <dbReference type="ARBA" id="ARBA00022630"/>
    </source>
</evidence>
<dbReference type="PROSITE" id="PS00072">
    <property type="entry name" value="ACYL_COA_DH_1"/>
    <property type="match status" value="1"/>
</dbReference>
<evidence type="ECO:0000256" key="5">
    <source>
        <dbReference type="RuleBase" id="RU362125"/>
    </source>
</evidence>
<reference evidence="9" key="1">
    <citation type="journal article" date="2020" name="mSystems">
        <title>Genome- and Community-Level Interaction Insights into Carbon Utilization and Element Cycling Functions of Hydrothermarchaeota in Hydrothermal Sediment.</title>
        <authorList>
            <person name="Zhou Z."/>
            <person name="Liu Y."/>
            <person name="Xu W."/>
            <person name="Pan J."/>
            <person name="Luo Z.H."/>
            <person name="Li M."/>
        </authorList>
    </citation>
    <scope>NUCLEOTIDE SEQUENCE [LARGE SCALE GENOMIC DNA]</scope>
    <source>
        <strain evidence="9">SpSt-1056</strain>
    </source>
</reference>
<dbReference type="InterPro" id="IPR036250">
    <property type="entry name" value="AcylCo_DH-like_C"/>
</dbReference>
<keyword evidence="3 5" id="KW-0285">Flavoprotein</keyword>
<dbReference type="SUPFAM" id="SSF56645">
    <property type="entry name" value="Acyl-CoA dehydrogenase NM domain-like"/>
    <property type="match status" value="1"/>
</dbReference>
<comment type="caution">
    <text evidence="9">The sequence shown here is derived from an EMBL/GenBank/DDBJ whole genome shotgun (WGS) entry which is preliminary data.</text>
</comment>
<organism evidence="9">
    <name type="scientific">Caldiarchaeum subterraneum</name>
    <dbReference type="NCBI Taxonomy" id="311458"/>
    <lineage>
        <taxon>Archaea</taxon>
        <taxon>Nitrososphaerota</taxon>
        <taxon>Candidatus Caldarchaeales</taxon>
        <taxon>Candidatus Caldarchaeaceae</taxon>
        <taxon>Candidatus Caldarchaeum</taxon>
    </lineage>
</organism>
<dbReference type="InterPro" id="IPR037069">
    <property type="entry name" value="AcylCoA_DH/ox_N_sf"/>
</dbReference>
<dbReference type="EMBL" id="DRWN01000045">
    <property type="protein sequence ID" value="HHK68603.1"/>
    <property type="molecule type" value="Genomic_DNA"/>
</dbReference>
<comment type="cofactor">
    <cofactor evidence="1 5">
        <name>FAD</name>
        <dbReference type="ChEBI" id="CHEBI:57692"/>
    </cofactor>
</comment>
<dbReference type="PIRSF" id="PIRSF016578">
    <property type="entry name" value="HsaA"/>
    <property type="match status" value="1"/>
</dbReference>
<feature type="domain" description="Acyl-CoA dehydrogenase/oxidase N-terminal" evidence="8">
    <location>
        <begin position="22"/>
        <end position="109"/>
    </location>
</feature>
<evidence type="ECO:0000259" key="7">
    <source>
        <dbReference type="Pfam" id="PF02770"/>
    </source>
</evidence>
<dbReference type="Gene3D" id="1.20.140.10">
    <property type="entry name" value="Butyryl-CoA Dehydrogenase, subunit A, domain 3"/>
    <property type="match status" value="1"/>
</dbReference>
<evidence type="ECO:0000256" key="1">
    <source>
        <dbReference type="ARBA" id="ARBA00001974"/>
    </source>
</evidence>
<dbReference type="Pfam" id="PF02770">
    <property type="entry name" value="Acyl-CoA_dh_M"/>
    <property type="match status" value="1"/>
</dbReference>
<evidence type="ECO:0000259" key="8">
    <source>
        <dbReference type="Pfam" id="PF02771"/>
    </source>
</evidence>
<dbReference type="AlphaFoldDB" id="A0A7C5LFY6"/>
<dbReference type="PANTHER" id="PTHR43884">
    <property type="entry name" value="ACYL-COA DEHYDROGENASE"/>
    <property type="match status" value="1"/>
</dbReference>